<dbReference type="OrthoDB" id="5403729at2759"/>
<dbReference type="EMBL" id="APWK03000032">
    <property type="protein sequence ID" value="PHH54108.1"/>
    <property type="molecule type" value="Genomic_DNA"/>
</dbReference>
<reference evidence="1 2" key="1">
    <citation type="journal article" date="2013" name="Fungal Biol.">
        <title>Analysis of microsatellite markers in the genome of the plant pathogen Ceratocystis fimbriata.</title>
        <authorList>
            <person name="Simpson M.C."/>
            <person name="Wilken P.M."/>
            <person name="Coetzee M.P."/>
            <person name="Wingfield M.J."/>
            <person name="Wingfield B.D."/>
        </authorList>
    </citation>
    <scope>NUCLEOTIDE SEQUENCE [LARGE SCALE GENOMIC DNA]</scope>
    <source>
        <strain evidence="1 2">CBS 114723</strain>
    </source>
</reference>
<reference evidence="1 2" key="2">
    <citation type="journal article" date="2013" name="IMA Fungus">
        <title>IMA Genome-F 1: Ceratocystis fimbriata: Draft nuclear genome sequence for the plant pathogen, Ceratocystis fimbriata.</title>
        <authorList>
            <person name="Wilken P.M."/>
            <person name="Steenkamp E.T."/>
            <person name="Wingfield M.J."/>
            <person name="de Beer Z.W."/>
            <person name="Wingfield B.D."/>
        </authorList>
    </citation>
    <scope>NUCLEOTIDE SEQUENCE [LARGE SCALE GENOMIC DNA]</scope>
    <source>
        <strain evidence="1 2">CBS 114723</strain>
    </source>
</reference>
<evidence type="ECO:0000313" key="2">
    <source>
        <dbReference type="Proteomes" id="UP000222788"/>
    </source>
</evidence>
<protein>
    <recommendedName>
        <fullName evidence="3">Nuclear distribution protein RO10</fullName>
    </recommendedName>
</protein>
<keyword evidence="2" id="KW-1185">Reference proteome</keyword>
<sequence length="204" mass="22069">MSAEALDDITLGTLSALESRLNRVEHLLCGQKAVTLGSDEEPASKRLEGIERRLNGLVSRVRVYGELLRIQKAFPSLFHTSNPSEPPVQLSLNELQSIVLAAASSFPATASALSAINDTPIPDPAQSAALLQHIDRMRVVEAIQQSQAVEIAELRARSENLVRAWYQGALLSGSARLAAVEGRAQKVEAKVRRAERAKADESVL</sequence>
<comment type="caution">
    <text evidence="1">The sequence shown here is derived from an EMBL/GenBank/DDBJ whole genome shotgun (WGS) entry which is preliminary data.</text>
</comment>
<dbReference type="Proteomes" id="UP000222788">
    <property type="component" value="Unassembled WGS sequence"/>
</dbReference>
<evidence type="ECO:0000313" key="1">
    <source>
        <dbReference type="EMBL" id="PHH54108.1"/>
    </source>
</evidence>
<accession>A0A2C5X2R9</accession>
<proteinExistence type="predicted"/>
<dbReference type="AlphaFoldDB" id="A0A2C5X2R9"/>
<organism evidence="1 2">
    <name type="scientific">Ceratocystis fimbriata CBS 114723</name>
    <dbReference type="NCBI Taxonomy" id="1035309"/>
    <lineage>
        <taxon>Eukaryota</taxon>
        <taxon>Fungi</taxon>
        <taxon>Dikarya</taxon>
        <taxon>Ascomycota</taxon>
        <taxon>Pezizomycotina</taxon>
        <taxon>Sordariomycetes</taxon>
        <taxon>Hypocreomycetidae</taxon>
        <taxon>Microascales</taxon>
        <taxon>Ceratocystidaceae</taxon>
        <taxon>Ceratocystis</taxon>
    </lineage>
</organism>
<gene>
    <name evidence="1" type="ORF">CFIMG_003933RA</name>
</gene>
<evidence type="ECO:0008006" key="3">
    <source>
        <dbReference type="Google" id="ProtNLM"/>
    </source>
</evidence>
<name>A0A2C5X2R9_9PEZI</name>